<dbReference type="NCBIfam" id="NF003506">
    <property type="entry name" value="PRK05170.2-4"/>
    <property type="match status" value="1"/>
</dbReference>
<dbReference type="AlphaFoldDB" id="A0A6N7C070"/>
<name>A0A6N7C070_9GAMM</name>
<reference evidence="1 2" key="1">
    <citation type="submission" date="2019-09" db="EMBL/GenBank/DDBJ databases">
        <title>Draft genome sequence of Psychrobacter nivimaris LAMA 639, in search for biotechnological relevant genes.</title>
        <authorList>
            <person name="Lima A.O.S."/>
            <person name="Staloch B.E.K."/>
            <person name="Freitas R.C."/>
            <person name="Niero H."/>
            <person name="Silva M.A.C."/>
        </authorList>
    </citation>
    <scope>NUCLEOTIDE SEQUENCE [LARGE SCALE GENOMIC DNA]</scope>
    <source>
        <strain evidence="1 2">LAMA 639</strain>
    </source>
</reference>
<proteinExistence type="predicted"/>
<sequence>MTINLLNKNNDQSDLNLGLDVAPTPAQSVSLCPDSADVDSNADADSKYESEPLRPQFWSRFALTELNHSEWEALCDGCGSCCLIKYIDEDESGNVDEELVEYTDVTCQLMDCATGYCSHYATRQEHVPDCIQLTMDNLPKMMWLPSHCAYKRLYKGQGLPSWHLLLTGDAVVTQQQMRAANVGVAGRCVTEIGMSDEEMETRVVNWVNP</sequence>
<dbReference type="Pfam" id="PF03692">
    <property type="entry name" value="CxxCxxCC"/>
    <property type="match status" value="1"/>
</dbReference>
<organism evidence="1 2">
    <name type="scientific">Psychrobacter nivimaris</name>
    <dbReference type="NCBI Taxonomy" id="281738"/>
    <lineage>
        <taxon>Bacteria</taxon>
        <taxon>Pseudomonadati</taxon>
        <taxon>Pseudomonadota</taxon>
        <taxon>Gammaproteobacteria</taxon>
        <taxon>Moraxellales</taxon>
        <taxon>Moraxellaceae</taxon>
        <taxon>Psychrobacter</taxon>
    </lineage>
</organism>
<dbReference type="Proteomes" id="UP000471465">
    <property type="component" value="Unassembled WGS sequence"/>
</dbReference>
<comment type="caution">
    <text evidence="1">The sequence shown here is derived from an EMBL/GenBank/DDBJ whole genome shotgun (WGS) entry which is preliminary data.</text>
</comment>
<dbReference type="PANTHER" id="PTHR37421">
    <property type="entry name" value="UPF0260 PROTEIN YCGN"/>
    <property type="match status" value="1"/>
</dbReference>
<dbReference type="InterPro" id="IPR008228">
    <property type="entry name" value="UCP006173"/>
</dbReference>
<accession>A0A6N7C070</accession>
<dbReference type="EMBL" id="VZIZ01000017">
    <property type="protein sequence ID" value="KAF0568702.1"/>
    <property type="molecule type" value="Genomic_DNA"/>
</dbReference>
<dbReference type="InterPro" id="IPR005358">
    <property type="entry name" value="Puta_zinc/iron-chelating_dom"/>
</dbReference>
<evidence type="ECO:0000313" key="1">
    <source>
        <dbReference type="EMBL" id="KAF0568702.1"/>
    </source>
</evidence>
<dbReference type="PANTHER" id="PTHR37421:SF1">
    <property type="entry name" value="UPF0260 PROTEIN YCGN"/>
    <property type="match status" value="1"/>
</dbReference>
<keyword evidence="2" id="KW-1185">Reference proteome</keyword>
<protein>
    <submittedName>
        <fullName evidence="1">UPF0260 protein YcgN</fullName>
    </submittedName>
</protein>
<gene>
    <name evidence="1" type="ORF">FQV37_760</name>
</gene>
<evidence type="ECO:0000313" key="2">
    <source>
        <dbReference type="Proteomes" id="UP000471465"/>
    </source>
</evidence>